<accession>A0A7J8TPS4</accession>
<feature type="region of interest" description="Disordered" evidence="1">
    <location>
        <begin position="33"/>
        <end position="53"/>
    </location>
</feature>
<protein>
    <submittedName>
        <fullName evidence="2">Uncharacterized protein</fullName>
    </submittedName>
</protein>
<reference evidence="2 3" key="1">
    <citation type="journal article" date="2019" name="Genome Biol. Evol.">
        <title>Insights into the evolution of the New World diploid cottons (Gossypium, subgenus Houzingenia) based on genome sequencing.</title>
        <authorList>
            <person name="Grover C.E."/>
            <person name="Arick M.A. 2nd"/>
            <person name="Thrash A."/>
            <person name="Conover J.L."/>
            <person name="Sanders W.S."/>
            <person name="Peterson D.G."/>
            <person name="Frelichowski J.E."/>
            <person name="Scheffler J.A."/>
            <person name="Scheffler B.E."/>
            <person name="Wendel J.F."/>
        </authorList>
    </citation>
    <scope>NUCLEOTIDE SEQUENCE [LARGE SCALE GENOMIC DNA]</scope>
    <source>
        <strain evidence="2">57</strain>
        <tissue evidence="2">Leaf</tissue>
    </source>
</reference>
<gene>
    <name evidence="2" type="ORF">Goklo_023192</name>
</gene>
<sequence>MRESSPQLGNFLVLLEGCRLSNKSKCRISRKRYWKEQKEPKSKRHARHWRHKG</sequence>
<evidence type="ECO:0000256" key="1">
    <source>
        <dbReference type="SAM" id="MobiDB-lite"/>
    </source>
</evidence>
<evidence type="ECO:0000313" key="2">
    <source>
        <dbReference type="EMBL" id="MBA0640236.1"/>
    </source>
</evidence>
<keyword evidence="3" id="KW-1185">Reference proteome</keyword>
<dbReference type="EMBL" id="JABFAB010000001">
    <property type="protein sequence ID" value="MBA0640236.1"/>
    <property type="molecule type" value="Genomic_DNA"/>
</dbReference>
<dbReference type="Proteomes" id="UP000593573">
    <property type="component" value="Unassembled WGS sequence"/>
</dbReference>
<evidence type="ECO:0000313" key="3">
    <source>
        <dbReference type="Proteomes" id="UP000593573"/>
    </source>
</evidence>
<dbReference type="AlphaFoldDB" id="A0A7J8TPS4"/>
<comment type="caution">
    <text evidence="2">The sequence shown here is derived from an EMBL/GenBank/DDBJ whole genome shotgun (WGS) entry which is preliminary data.</text>
</comment>
<proteinExistence type="predicted"/>
<name>A0A7J8TPS4_9ROSI</name>
<feature type="compositionally biased region" description="Basic residues" evidence="1">
    <location>
        <begin position="41"/>
        <end position="53"/>
    </location>
</feature>
<organism evidence="2 3">
    <name type="scientific">Gossypium klotzschianum</name>
    <dbReference type="NCBI Taxonomy" id="34286"/>
    <lineage>
        <taxon>Eukaryota</taxon>
        <taxon>Viridiplantae</taxon>
        <taxon>Streptophyta</taxon>
        <taxon>Embryophyta</taxon>
        <taxon>Tracheophyta</taxon>
        <taxon>Spermatophyta</taxon>
        <taxon>Magnoliopsida</taxon>
        <taxon>eudicotyledons</taxon>
        <taxon>Gunneridae</taxon>
        <taxon>Pentapetalae</taxon>
        <taxon>rosids</taxon>
        <taxon>malvids</taxon>
        <taxon>Malvales</taxon>
        <taxon>Malvaceae</taxon>
        <taxon>Malvoideae</taxon>
        <taxon>Gossypium</taxon>
    </lineage>
</organism>